<evidence type="ECO:0008006" key="5">
    <source>
        <dbReference type="Google" id="ProtNLM"/>
    </source>
</evidence>
<sequence length="283" mass="32817">MSVEVSPLKYKHAFDRIHTVSKLIEVSQNYKTPLFLTFIDLKKAFDSLETEEVMELFDDNLLQECHNLSSTPMTYKGRGMKYRSLLWEYTKQVEYSAIDEETYQKCGSATALLQSSMRQIKEARENLQELYNEVRDAYKNCKNKSERKDLMIEMEQIEEESQLQSVIAEANDLSFMLTAHLDETKNMRENMEIKLGYMSLKPQRDDNVSNEENEERDGEIDNTNENCVRDTTMPSCSQDTSNSASTRNSGTVKRTLRSIKLPQATLPKFYGNSDDFPRILGHF</sequence>
<evidence type="ECO:0000256" key="1">
    <source>
        <dbReference type="SAM" id="Coils"/>
    </source>
</evidence>
<dbReference type="Proteomes" id="UP001303046">
    <property type="component" value="Unassembled WGS sequence"/>
</dbReference>
<keyword evidence="4" id="KW-1185">Reference proteome</keyword>
<keyword evidence="1" id="KW-0175">Coiled coil</keyword>
<feature type="coiled-coil region" evidence="1">
    <location>
        <begin position="113"/>
        <end position="147"/>
    </location>
</feature>
<gene>
    <name evidence="3" type="primary">Necator_chrII.g6744</name>
    <name evidence="3" type="ORF">RB195_018951</name>
</gene>
<organism evidence="3 4">
    <name type="scientific">Necator americanus</name>
    <name type="common">Human hookworm</name>
    <dbReference type="NCBI Taxonomy" id="51031"/>
    <lineage>
        <taxon>Eukaryota</taxon>
        <taxon>Metazoa</taxon>
        <taxon>Ecdysozoa</taxon>
        <taxon>Nematoda</taxon>
        <taxon>Chromadorea</taxon>
        <taxon>Rhabditida</taxon>
        <taxon>Rhabditina</taxon>
        <taxon>Rhabditomorpha</taxon>
        <taxon>Strongyloidea</taxon>
        <taxon>Ancylostomatidae</taxon>
        <taxon>Bunostominae</taxon>
        <taxon>Necator</taxon>
    </lineage>
</organism>
<feature type="compositionally biased region" description="Polar residues" evidence="2">
    <location>
        <begin position="232"/>
        <end position="252"/>
    </location>
</feature>
<comment type="caution">
    <text evidence="3">The sequence shown here is derived from an EMBL/GenBank/DDBJ whole genome shotgun (WGS) entry which is preliminary data.</text>
</comment>
<accession>A0ABR1CDJ8</accession>
<reference evidence="3 4" key="1">
    <citation type="submission" date="2023-08" db="EMBL/GenBank/DDBJ databases">
        <title>A Necator americanus chromosomal reference genome.</title>
        <authorList>
            <person name="Ilik V."/>
            <person name="Petrzelkova K.J."/>
            <person name="Pardy F."/>
            <person name="Fuh T."/>
            <person name="Niatou-Singa F.S."/>
            <person name="Gouil Q."/>
            <person name="Baker L."/>
            <person name="Ritchie M.E."/>
            <person name="Jex A.R."/>
            <person name="Gazzola D."/>
            <person name="Li H."/>
            <person name="Toshio Fujiwara R."/>
            <person name="Zhan B."/>
            <person name="Aroian R.V."/>
            <person name="Pafco B."/>
            <person name="Schwarz E.M."/>
        </authorList>
    </citation>
    <scope>NUCLEOTIDE SEQUENCE [LARGE SCALE GENOMIC DNA]</scope>
    <source>
        <strain evidence="3 4">Aroian</strain>
        <tissue evidence="3">Whole animal</tissue>
    </source>
</reference>
<dbReference type="EMBL" id="JAVFWL010000002">
    <property type="protein sequence ID" value="KAK6735991.1"/>
    <property type="molecule type" value="Genomic_DNA"/>
</dbReference>
<evidence type="ECO:0000313" key="4">
    <source>
        <dbReference type="Proteomes" id="UP001303046"/>
    </source>
</evidence>
<feature type="compositionally biased region" description="Acidic residues" evidence="2">
    <location>
        <begin position="208"/>
        <end position="222"/>
    </location>
</feature>
<protein>
    <recommendedName>
        <fullName evidence="5">Reverse transcriptase domain-containing protein</fullName>
    </recommendedName>
</protein>
<name>A0ABR1CDJ8_NECAM</name>
<proteinExistence type="predicted"/>
<evidence type="ECO:0000256" key="2">
    <source>
        <dbReference type="SAM" id="MobiDB-lite"/>
    </source>
</evidence>
<evidence type="ECO:0000313" key="3">
    <source>
        <dbReference type="EMBL" id="KAK6735991.1"/>
    </source>
</evidence>
<feature type="region of interest" description="Disordered" evidence="2">
    <location>
        <begin position="200"/>
        <end position="256"/>
    </location>
</feature>